<evidence type="ECO:0000313" key="4">
    <source>
        <dbReference type="EMBL" id="EDK42299.1"/>
    </source>
</evidence>
<reference evidence="4 5" key="1">
    <citation type="journal article" date="2009" name="Nature">
        <title>Evolution of pathogenicity and sexual reproduction in eight Candida genomes.</title>
        <authorList>
            <person name="Butler G."/>
            <person name="Rasmussen M.D."/>
            <person name="Lin M.F."/>
            <person name="Santos M.A."/>
            <person name="Sakthikumar S."/>
            <person name="Munro C.A."/>
            <person name="Rheinbay E."/>
            <person name="Grabherr M."/>
            <person name="Forche A."/>
            <person name="Reedy J.L."/>
            <person name="Agrafioti I."/>
            <person name="Arnaud M.B."/>
            <person name="Bates S."/>
            <person name="Brown A.J."/>
            <person name="Brunke S."/>
            <person name="Costanzo M.C."/>
            <person name="Fitzpatrick D.A."/>
            <person name="de Groot P.W."/>
            <person name="Harris D."/>
            <person name="Hoyer L.L."/>
            <person name="Hube B."/>
            <person name="Klis F.M."/>
            <person name="Kodira C."/>
            <person name="Lennard N."/>
            <person name="Logue M.E."/>
            <person name="Martin R."/>
            <person name="Neiman A.M."/>
            <person name="Nikolaou E."/>
            <person name="Quail M.A."/>
            <person name="Quinn J."/>
            <person name="Santos M.C."/>
            <person name="Schmitzberger F.F."/>
            <person name="Sherlock G."/>
            <person name="Shah P."/>
            <person name="Silverstein K.A."/>
            <person name="Skrzypek M.S."/>
            <person name="Soll D."/>
            <person name="Staggs R."/>
            <person name="Stansfield I."/>
            <person name="Stumpf M.P."/>
            <person name="Sudbery P.E."/>
            <person name="Srikantha T."/>
            <person name="Zeng Q."/>
            <person name="Berman J."/>
            <person name="Berriman M."/>
            <person name="Heitman J."/>
            <person name="Gow N.A."/>
            <person name="Lorenz M.C."/>
            <person name="Birren B.W."/>
            <person name="Kellis M."/>
            <person name="Cuomo C.A."/>
        </authorList>
    </citation>
    <scope>NUCLEOTIDE SEQUENCE [LARGE SCALE GENOMIC DNA]</scope>
    <source>
        <strain evidence="5">ATCC 11503 / BCRC 21390 / CBS 2605 / JCM 1781 / NBRC 1676 / NRRL YB-4239</strain>
    </source>
</reference>
<keyword evidence="3" id="KW-0539">Nucleus</keyword>
<dbReference type="Proteomes" id="UP000001996">
    <property type="component" value="Unassembled WGS sequence"/>
</dbReference>
<dbReference type="InterPro" id="IPR013970">
    <property type="entry name" value="Rfa2"/>
</dbReference>
<dbReference type="Gene3D" id="2.40.50.140">
    <property type="entry name" value="Nucleic acid-binding proteins"/>
    <property type="match status" value="1"/>
</dbReference>
<evidence type="ECO:0000256" key="2">
    <source>
        <dbReference type="ARBA" id="ARBA00009761"/>
    </source>
</evidence>
<dbReference type="HOGENOM" id="CLU_141922_2_1_1"/>
<evidence type="ECO:0000256" key="1">
    <source>
        <dbReference type="ARBA" id="ARBA00004123"/>
    </source>
</evidence>
<dbReference type="GO" id="GO:0006310">
    <property type="term" value="P:DNA recombination"/>
    <property type="evidence" value="ECO:0007669"/>
    <property type="project" value="InterPro"/>
</dbReference>
<dbReference type="OrthoDB" id="188186at2759"/>
<dbReference type="OMA" id="THKVPEL"/>
<evidence type="ECO:0000313" key="5">
    <source>
        <dbReference type="Proteomes" id="UP000001996"/>
    </source>
</evidence>
<dbReference type="GO" id="GO:0031981">
    <property type="term" value="C:nuclear lumen"/>
    <property type="evidence" value="ECO:0007669"/>
    <property type="project" value="UniProtKB-ARBA"/>
</dbReference>
<dbReference type="KEGG" id="lel:PVL30_000466"/>
<dbReference type="AlphaFoldDB" id="A5DSZ1"/>
<name>A5DSZ1_LODEL</name>
<dbReference type="InParanoid" id="A5DSZ1"/>
<sequence>MEATTRRIDATLLQANQNKLVRVIGKCESFDAHLQSAILTSNGPVTLDLTAATSEDGNESLLQSNKFYEVVGKVSNSSSNTKVQVYSVIELSDNLNVNAAEKLVQYSNRVPELFYS</sequence>
<proteinExistence type="inferred from homology"/>
<dbReference type="Pfam" id="PF08661">
    <property type="entry name" value="Rep_fac-A_3"/>
    <property type="match status" value="1"/>
</dbReference>
<dbReference type="GO" id="GO:0003677">
    <property type="term" value="F:DNA binding"/>
    <property type="evidence" value="ECO:0007669"/>
    <property type="project" value="InterPro"/>
</dbReference>
<comment type="subcellular location">
    <subcellularLocation>
        <location evidence="1">Nucleus</location>
    </subcellularLocation>
</comment>
<dbReference type="CDD" id="cd04479">
    <property type="entry name" value="RPA3"/>
    <property type="match status" value="1"/>
</dbReference>
<dbReference type="GO" id="GO:0006260">
    <property type="term" value="P:DNA replication"/>
    <property type="evidence" value="ECO:0007669"/>
    <property type="project" value="InterPro"/>
</dbReference>
<accession>A5DSZ1</accession>
<gene>
    <name evidence="4" type="ORF">LELG_00477</name>
</gene>
<dbReference type="GO" id="GO:0006281">
    <property type="term" value="P:DNA repair"/>
    <property type="evidence" value="ECO:0007669"/>
    <property type="project" value="InterPro"/>
</dbReference>
<evidence type="ECO:0008006" key="6">
    <source>
        <dbReference type="Google" id="ProtNLM"/>
    </source>
</evidence>
<dbReference type="EMBL" id="CH981524">
    <property type="protein sequence ID" value="EDK42299.1"/>
    <property type="molecule type" value="Genomic_DNA"/>
</dbReference>
<dbReference type="InterPro" id="IPR012340">
    <property type="entry name" value="NA-bd_OB-fold"/>
</dbReference>
<organism evidence="4 5">
    <name type="scientific">Lodderomyces elongisporus (strain ATCC 11503 / CBS 2605 / JCM 1781 / NBRC 1676 / NRRL YB-4239)</name>
    <name type="common">Yeast</name>
    <name type="synonym">Saccharomyces elongisporus</name>
    <dbReference type="NCBI Taxonomy" id="379508"/>
    <lineage>
        <taxon>Eukaryota</taxon>
        <taxon>Fungi</taxon>
        <taxon>Dikarya</taxon>
        <taxon>Ascomycota</taxon>
        <taxon>Saccharomycotina</taxon>
        <taxon>Pichiomycetes</taxon>
        <taxon>Debaryomycetaceae</taxon>
        <taxon>Candida/Lodderomyces clade</taxon>
        <taxon>Lodderomyces</taxon>
    </lineage>
</organism>
<protein>
    <recommendedName>
        <fullName evidence="6">Replication factor A protein 3</fullName>
    </recommendedName>
</protein>
<dbReference type="GeneID" id="5235425"/>
<evidence type="ECO:0000256" key="3">
    <source>
        <dbReference type="ARBA" id="ARBA00023242"/>
    </source>
</evidence>
<dbReference type="SUPFAM" id="SSF50249">
    <property type="entry name" value="Nucleic acid-binding proteins"/>
    <property type="match status" value="1"/>
</dbReference>
<comment type="similarity">
    <text evidence="2">Belongs to the replication factor A protein 3 family.</text>
</comment>
<dbReference type="STRING" id="379508.A5DSZ1"/>
<dbReference type="VEuPathDB" id="FungiDB:LELG_00477"/>
<dbReference type="eggNOG" id="ENOG502SBIR">
    <property type="taxonomic scope" value="Eukaryota"/>
</dbReference>
<keyword evidence="5" id="KW-1185">Reference proteome</keyword>